<keyword evidence="6 8" id="KW-1133">Transmembrane helix</keyword>
<evidence type="ECO:0000256" key="1">
    <source>
        <dbReference type="ARBA" id="ARBA00004167"/>
    </source>
</evidence>
<dbReference type="GO" id="GO:0016757">
    <property type="term" value="F:glycosyltransferase activity"/>
    <property type="evidence" value="ECO:0007669"/>
    <property type="project" value="UniProtKB-UniRule"/>
</dbReference>
<comment type="subcellular location">
    <subcellularLocation>
        <location evidence="1">Membrane</location>
        <topology evidence="1">Single-pass membrane protein</topology>
    </subcellularLocation>
</comment>
<protein>
    <recommendedName>
        <fullName evidence="8">Glycosyltransferase family 92 protein</fullName>
        <ecNumber evidence="8">2.4.1.-</ecNumber>
    </recommendedName>
</protein>
<reference evidence="9" key="1">
    <citation type="submission" date="2023-07" db="EMBL/GenBank/DDBJ databases">
        <authorList>
            <consortium name="CYATHOMIX"/>
        </authorList>
    </citation>
    <scope>NUCLEOTIDE SEQUENCE</scope>
    <source>
        <strain evidence="9">N/A</strain>
    </source>
</reference>
<comment type="caution">
    <text evidence="9">The sequence shown here is derived from an EMBL/GenBank/DDBJ whole genome shotgun (WGS) entry which is preliminary data.</text>
</comment>
<comment type="similarity">
    <text evidence="2 8">Belongs to the glycosyltransferase 92 family.</text>
</comment>
<keyword evidence="3 8" id="KW-0328">Glycosyltransferase</keyword>
<dbReference type="Proteomes" id="UP001176961">
    <property type="component" value="Unassembled WGS sequence"/>
</dbReference>
<dbReference type="GO" id="GO:0005737">
    <property type="term" value="C:cytoplasm"/>
    <property type="evidence" value="ECO:0007669"/>
    <property type="project" value="TreeGrafter"/>
</dbReference>
<evidence type="ECO:0000256" key="4">
    <source>
        <dbReference type="ARBA" id="ARBA00022679"/>
    </source>
</evidence>
<proteinExistence type="inferred from homology"/>
<keyword evidence="10" id="KW-1185">Reference proteome</keyword>
<keyword evidence="7 8" id="KW-0472">Membrane</keyword>
<keyword evidence="5 8" id="KW-0812">Transmembrane</keyword>
<evidence type="ECO:0000256" key="6">
    <source>
        <dbReference type="ARBA" id="ARBA00022989"/>
    </source>
</evidence>
<feature type="transmembrane region" description="Helical" evidence="8">
    <location>
        <begin position="28"/>
        <end position="51"/>
    </location>
</feature>
<dbReference type="PANTHER" id="PTHR21461">
    <property type="entry name" value="GLYCOSYLTRANSFERASE FAMILY 92 PROTEIN"/>
    <property type="match status" value="1"/>
</dbReference>
<dbReference type="EC" id="2.4.1.-" evidence="8"/>
<dbReference type="Pfam" id="PF01697">
    <property type="entry name" value="Glyco_transf_92"/>
    <property type="match status" value="1"/>
</dbReference>
<dbReference type="PANTHER" id="PTHR21461:SF87">
    <property type="entry name" value="GH12965P"/>
    <property type="match status" value="1"/>
</dbReference>
<accession>A0AA36DQM5</accession>
<dbReference type="InterPro" id="IPR008166">
    <property type="entry name" value="Glyco_transf_92"/>
</dbReference>
<dbReference type="AlphaFoldDB" id="A0AA36DQM5"/>
<gene>
    <name evidence="9" type="ORF">CYNAS_LOCUS4029</name>
</gene>
<name>A0AA36DQM5_CYLNA</name>
<evidence type="ECO:0000256" key="7">
    <source>
        <dbReference type="ARBA" id="ARBA00023136"/>
    </source>
</evidence>
<evidence type="ECO:0000313" key="10">
    <source>
        <dbReference type="Proteomes" id="UP001176961"/>
    </source>
</evidence>
<dbReference type="GO" id="GO:0016020">
    <property type="term" value="C:membrane"/>
    <property type="evidence" value="ECO:0007669"/>
    <property type="project" value="UniProtKB-SubCell"/>
</dbReference>
<sequence>MGCTTPTIWGKTQSPWQASRRRRIRMRFTARIAVIAVVTFLAGCCAIQRLIAKHEQLEFPVQLAKKKLNDPLNFTEVNEHVYALYAISDGRNGNMGSNRVRVLVVAWKNTKSDYKCRFPGGTIVDAEKPYEMAENHAMPFGTYFINCKIPKNETVGSFVKFTQGNSTWVDAPVIYNIPKKYKIKNYEHKLTICLPYFFGDLYTTELLVEFMELNRILGVDHVVVYINETEAFTHLSEAIAFYKKSNFLEVIHLPIPLRDDQIWYHGQLVAVTDCLYRNMGVSRFVAFQDLDEFLIPQKPELLPRTAPLLMLMETLLVDDIASIRVPTQYMHWKSFGELMTLRNTMRQSSIDSGLTKCVLRPEMIFEQGIHHTSRVIQDHYNATNGDENVIRLYHFKMKGGSQEDMRIVRDYGDRLTQKYREVMAKLSL</sequence>
<dbReference type="EMBL" id="CATQJL010000001">
    <property type="protein sequence ID" value="CAJ0592046.1"/>
    <property type="molecule type" value="Genomic_DNA"/>
</dbReference>
<organism evidence="9 10">
    <name type="scientific">Cylicocyclus nassatus</name>
    <name type="common">Nematode worm</name>
    <dbReference type="NCBI Taxonomy" id="53992"/>
    <lineage>
        <taxon>Eukaryota</taxon>
        <taxon>Metazoa</taxon>
        <taxon>Ecdysozoa</taxon>
        <taxon>Nematoda</taxon>
        <taxon>Chromadorea</taxon>
        <taxon>Rhabditida</taxon>
        <taxon>Rhabditina</taxon>
        <taxon>Rhabditomorpha</taxon>
        <taxon>Strongyloidea</taxon>
        <taxon>Strongylidae</taxon>
        <taxon>Cylicocyclus</taxon>
    </lineage>
</organism>
<evidence type="ECO:0000256" key="8">
    <source>
        <dbReference type="RuleBase" id="RU366017"/>
    </source>
</evidence>
<evidence type="ECO:0000313" key="9">
    <source>
        <dbReference type="EMBL" id="CAJ0592046.1"/>
    </source>
</evidence>
<keyword evidence="4 8" id="KW-0808">Transferase</keyword>
<evidence type="ECO:0000256" key="5">
    <source>
        <dbReference type="ARBA" id="ARBA00022692"/>
    </source>
</evidence>
<evidence type="ECO:0000256" key="2">
    <source>
        <dbReference type="ARBA" id="ARBA00007647"/>
    </source>
</evidence>
<evidence type="ECO:0000256" key="3">
    <source>
        <dbReference type="ARBA" id="ARBA00022676"/>
    </source>
</evidence>